<evidence type="ECO:0000259" key="9">
    <source>
        <dbReference type="Pfam" id="PF14905"/>
    </source>
</evidence>
<comment type="caution">
    <text evidence="10">The sequence shown here is derived from an EMBL/GenBank/DDBJ whole genome shotgun (WGS) entry which is preliminary data.</text>
</comment>
<dbReference type="OrthoDB" id="8764943at2"/>
<feature type="domain" description="Outer membrane protein beta-barrel" evidence="9">
    <location>
        <begin position="296"/>
        <end position="736"/>
    </location>
</feature>
<dbReference type="STRING" id="236814.IX39_15305"/>
<dbReference type="GO" id="GO:0015344">
    <property type="term" value="F:siderophore uptake transmembrane transporter activity"/>
    <property type="evidence" value="ECO:0007669"/>
    <property type="project" value="TreeGrafter"/>
</dbReference>
<keyword evidence="11" id="KW-1185">Reference proteome</keyword>
<organism evidence="10 11">
    <name type="scientific">Chryseobacterium formosense</name>
    <dbReference type="NCBI Taxonomy" id="236814"/>
    <lineage>
        <taxon>Bacteria</taxon>
        <taxon>Pseudomonadati</taxon>
        <taxon>Bacteroidota</taxon>
        <taxon>Flavobacteriia</taxon>
        <taxon>Flavobacteriales</taxon>
        <taxon>Weeksellaceae</taxon>
        <taxon>Chryseobacterium group</taxon>
        <taxon>Chryseobacterium</taxon>
    </lineage>
</organism>
<dbReference type="InterPro" id="IPR036942">
    <property type="entry name" value="Beta-barrel_TonB_sf"/>
</dbReference>
<evidence type="ECO:0000256" key="2">
    <source>
        <dbReference type="ARBA" id="ARBA00022448"/>
    </source>
</evidence>
<keyword evidence="3" id="KW-1134">Transmembrane beta strand</keyword>
<keyword evidence="2" id="KW-0813">Transport</keyword>
<dbReference type="Pfam" id="PF14905">
    <property type="entry name" value="OMP_b-brl_3"/>
    <property type="match status" value="1"/>
</dbReference>
<evidence type="ECO:0000313" key="10">
    <source>
        <dbReference type="EMBL" id="KFE98782.1"/>
    </source>
</evidence>
<feature type="chain" id="PRO_5001800471" evidence="8">
    <location>
        <begin position="19"/>
        <end position="761"/>
    </location>
</feature>
<keyword evidence="7" id="KW-0998">Cell outer membrane</keyword>
<dbReference type="PANTHER" id="PTHR30069:SF29">
    <property type="entry name" value="HEMOGLOBIN AND HEMOGLOBIN-HAPTOGLOBIN-BINDING PROTEIN 1-RELATED"/>
    <property type="match status" value="1"/>
</dbReference>
<dbReference type="RefSeq" id="WP_034678055.1">
    <property type="nucleotide sequence ID" value="NZ_FPAP01000002.1"/>
</dbReference>
<evidence type="ECO:0000313" key="11">
    <source>
        <dbReference type="Proteomes" id="UP000028713"/>
    </source>
</evidence>
<evidence type="ECO:0000256" key="4">
    <source>
        <dbReference type="ARBA" id="ARBA00022692"/>
    </source>
</evidence>
<evidence type="ECO:0000256" key="5">
    <source>
        <dbReference type="ARBA" id="ARBA00022729"/>
    </source>
</evidence>
<dbReference type="eggNOG" id="COG1629">
    <property type="taxonomic scope" value="Bacteria"/>
</dbReference>
<dbReference type="InterPro" id="IPR041700">
    <property type="entry name" value="OMP_b-brl_3"/>
</dbReference>
<reference evidence="10 11" key="1">
    <citation type="submission" date="2014-07" db="EMBL/GenBank/DDBJ databases">
        <title>Genome of Chryseobacterium formosense LMG 24722.</title>
        <authorList>
            <person name="Pipes S.E."/>
            <person name="Stropko S.J."/>
            <person name="Newman J.D."/>
        </authorList>
    </citation>
    <scope>NUCLEOTIDE SEQUENCE [LARGE SCALE GENOMIC DNA]</scope>
    <source>
        <strain evidence="10 11">LMG 24722</strain>
    </source>
</reference>
<evidence type="ECO:0000256" key="7">
    <source>
        <dbReference type="ARBA" id="ARBA00023237"/>
    </source>
</evidence>
<dbReference type="GO" id="GO:0009279">
    <property type="term" value="C:cell outer membrane"/>
    <property type="evidence" value="ECO:0007669"/>
    <property type="project" value="UniProtKB-SubCell"/>
</dbReference>
<dbReference type="PANTHER" id="PTHR30069">
    <property type="entry name" value="TONB-DEPENDENT OUTER MEMBRANE RECEPTOR"/>
    <property type="match status" value="1"/>
</dbReference>
<comment type="subcellular location">
    <subcellularLocation>
        <location evidence="1">Cell outer membrane</location>
        <topology evidence="1">Multi-pass membrane protein</topology>
    </subcellularLocation>
</comment>
<sequence length="761" mass="87180">MKTQIFIAALFLSGFTFAQEKKNDSVKTQKIEEVVMTKQVFKKQSDRFVYDVAASPVTKGNTTFDLLRQTPLLSTTDDKTLKIAGKNNALIYINGRKSNMDAESLAQFLKNTPAENIQKIEVITVPGSEFQVEASDGIINIVLKKKMSDGLNGNMRMSNSQNKYNGSSASFSANYRKDKLGISANLYGGDNIQAQHYVLRNGNDLSSNESTGNIDDPNQYIGGYLNFDYQLTEKSNLALSWNSNANKSYNSTVNLFNTIKSFDTESQSYITNYTNSRNREDARSYNNSVNLNYELKTDSLGSKLNVNAAYLNYRRFQFTDNKTYFADAMGNDKNLSQTIYQNLPQIINNFSGTVDYIQKFKNDFTVSIGGNFNKTKTDNDTQNDTFIEGEPTESAPNHFIYDENIYGMYLTLEKKFSDKFSGKIGTRYEITNSLGTSDNAAEEYRRIERNYNNVLPYLSLNYAINDKNNISYAFSSRMRRPSFWELNPVRNILTEDNYTQNNPFVKASSTYNQELTYMFKNSYFLIVNHSLFKDVITQVPLQRDILKDRRDANGNPVIDPITNLPIKDSYKQLRYIRTNFGDKQEMSVMLGMQKTFFNQYLTTNFNIGVQRNVNNGSLSVDPTSGDVFPLYENKISSTSILIQTNNTIRLDKKKTWFLGVNYFFVDKQQIELGMLKNLMSLDLSIKKNWNDWTFALNLNDVLRTNIVEIEDYQANGNYNYVRNDQFRRGGTFSITYNFGNQKVKKVRNIEGASDDIKSRTR</sequence>
<evidence type="ECO:0000256" key="1">
    <source>
        <dbReference type="ARBA" id="ARBA00004571"/>
    </source>
</evidence>
<dbReference type="Gene3D" id="2.170.130.10">
    <property type="entry name" value="TonB-dependent receptor, plug domain"/>
    <property type="match status" value="1"/>
</dbReference>
<proteinExistence type="predicted"/>
<dbReference type="InterPro" id="IPR039426">
    <property type="entry name" value="TonB-dep_rcpt-like"/>
</dbReference>
<dbReference type="SUPFAM" id="SSF56935">
    <property type="entry name" value="Porins"/>
    <property type="match status" value="1"/>
</dbReference>
<protein>
    <submittedName>
        <fullName evidence="10">TonB-dependent receptor</fullName>
    </submittedName>
</protein>
<dbReference type="InterPro" id="IPR037066">
    <property type="entry name" value="Plug_dom_sf"/>
</dbReference>
<keyword evidence="4" id="KW-0812">Transmembrane</keyword>
<feature type="signal peptide" evidence="8">
    <location>
        <begin position="1"/>
        <end position="18"/>
    </location>
</feature>
<dbReference type="AlphaFoldDB" id="A0A085Z2W9"/>
<dbReference type="Proteomes" id="UP000028713">
    <property type="component" value="Unassembled WGS sequence"/>
</dbReference>
<keyword evidence="5 8" id="KW-0732">Signal</keyword>
<evidence type="ECO:0000256" key="6">
    <source>
        <dbReference type="ARBA" id="ARBA00023136"/>
    </source>
</evidence>
<gene>
    <name evidence="10" type="ORF">IX39_15305</name>
</gene>
<keyword evidence="10" id="KW-0675">Receptor</keyword>
<name>A0A085Z2W9_9FLAO</name>
<dbReference type="Gene3D" id="2.40.170.20">
    <property type="entry name" value="TonB-dependent receptor, beta-barrel domain"/>
    <property type="match status" value="1"/>
</dbReference>
<keyword evidence="6" id="KW-0472">Membrane</keyword>
<evidence type="ECO:0000256" key="3">
    <source>
        <dbReference type="ARBA" id="ARBA00022452"/>
    </source>
</evidence>
<evidence type="ECO:0000256" key="8">
    <source>
        <dbReference type="SAM" id="SignalP"/>
    </source>
</evidence>
<dbReference type="GO" id="GO:0044718">
    <property type="term" value="P:siderophore transmembrane transport"/>
    <property type="evidence" value="ECO:0007669"/>
    <property type="project" value="TreeGrafter"/>
</dbReference>
<dbReference type="EMBL" id="JPRP01000002">
    <property type="protein sequence ID" value="KFE98782.1"/>
    <property type="molecule type" value="Genomic_DNA"/>
</dbReference>
<accession>A0A085Z2W9</accession>